<dbReference type="AlphaFoldDB" id="A0A8H4W2X7"/>
<feature type="compositionally biased region" description="Polar residues" evidence="1">
    <location>
        <begin position="11"/>
        <end position="27"/>
    </location>
</feature>
<feature type="region of interest" description="Disordered" evidence="1">
    <location>
        <begin position="1"/>
        <end position="27"/>
    </location>
</feature>
<proteinExistence type="predicted"/>
<evidence type="ECO:0000313" key="4">
    <source>
        <dbReference type="Proteomes" id="UP000566819"/>
    </source>
</evidence>
<protein>
    <recommendedName>
        <fullName evidence="2">Heterokaryon incompatibility domain-containing protein</fullName>
    </recommendedName>
</protein>
<dbReference type="InterPro" id="IPR052895">
    <property type="entry name" value="HetReg/Transcr_Mod"/>
</dbReference>
<comment type="caution">
    <text evidence="3">The sequence shown here is derived from an EMBL/GenBank/DDBJ whole genome shotgun (WGS) entry which is preliminary data.</text>
</comment>
<dbReference type="Pfam" id="PF26639">
    <property type="entry name" value="Het-6_barrel"/>
    <property type="match status" value="1"/>
</dbReference>
<organism evidence="3 4">
    <name type="scientific">Cudoniella acicularis</name>
    <dbReference type="NCBI Taxonomy" id="354080"/>
    <lineage>
        <taxon>Eukaryota</taxon>
        <taxon>Fungi</taxon>
        <taxon>Dikarya</taxon>
        <taxon>Ascomycota</taxon>
        <taxon>Pezizomycotina</taxon>
        <taxon>Leotiomycetes</taxon>
        <taxon>Helotiales</taxon>
        <taxon>Tricladiaceae</taxon>
        <taxon>Cudoniella</taxon>
    </lineage>
</organism>
<accession>A0A8H4W2X7</accession>
<dbReference type="OrthoDB" id="2157530at2759"/>
<evidence type="ECO:0000259" key="2">
    <source>
        <dbReference type="Pfam" id="PF06985"/>
    </source>
</evidence>
<dbReference type="PANTHER" id="PTHR24148:SF73">
    <property type="entry name" value="HET DOMAIN PROTEIN (AFU_ORTHOLOGUE AFUA_8G01020)"/>
    <property type="match status" value="1"/>
</dbReference>
<keyword evidence="4" id="KW-1185">Reference proteome</keyword>
<dbReference type="EMBL" id="JAAMPI010000628">
    <property type="protein sequence ID" value="KAF4629775.1"/>
    <property type="molecule type" value="Genomic_DNA"/>
</dbReference>
<dbReference type="InterPro" id="IPR010730">
    <property type="entry name" value="HET"/>
</dbReference>
<feature type="domain" description="Heterokaryon incompatibility" evidence="2">
    <location>
        <begin position="81"/>
        <end position="252"/>
    </location>
</feature>
<sequence>MIGCRKRLTESKTANSSNQITGPSESVETTQSAFLQRLHKITHESQQRIATSLAEMEKMLFTETTIECTMETVSLKNFPLFVALSYTWGDPALNRAIRVNGQTVNVTTNLWDALLRVRKDEQFVTLWADAICIDQGNDLERSEQVCLMKSIYEKAVSVMVWLGPASNDSDNLMAAVNDVGKQALEAGILKAHGKDFQLIFNGPDDTILSSEQIAIKESVQRLSEKVGLNFPFQALKQFALRPYWTRVWIMQEIAVARKVTVFCGGQETSFSRLAGTILFLLTHSTALLPKLGMKDFMDPIKGPLIQDMMAVDSEGISQHIGIQRQYHLDTGEIGPGIPFFSLLTRTCLSHDYRLNQRATDPRDIIYGIVGMASDFEKLGFVPDYKKVTERVFTDATRSLLKLGYMGILAWSQQPDWCSRLPDLPTWVPDFTNPVLKPCYDEIHYDLFSASGKHRYTFRASPLISSNGPNILALSCFKVDKIQTLGEAWKGGNSDFAHITQYLDSVEQLSVIASKSRALRPGCVVIANWEEAPWRIPSGDQELHGSRYRGTEAMHRDFQELRTYLDALVPGKTGDLSKLSKSCNIYRLALGRQHNRLPFVSSMGYLGLVPAQSKKGDVICIVEGANSPFVFRSCGELYKLVGEAFVYGIMDGEFMASSPLMEIFHVC</sequence>
<evidence type="ECO:0000256" key="1">
    <source>
        <dbReference type="SAM" id="MobiDB-lite"/>
    </source>
</evidence>
<dbReference type="PANTHER" id="PTHR24148">
    <property type="entry name" value="ANKYRIN REPEAT DOMAIN-CONTAINING PROTEIN 39 HOMOLOG-RELATED"/>
    <property type="match status" value="1"/>
</dbReference>
<dbReference type="Pfam" id="PF06985">
    <property type="entry name" value="HET"/>
    <property type="match status" value="1"/>
</dbReference>
<evidence type="ECO:0000313" key="3">
    <source>
        <dbReference type="EMBL" id="KAF4629775.1"/>
    </source>
</evidence>
<name>A0A8H4W2X7_9HELO</name>
<gene>
    <name evidence="3" type="ORF">G7Y89_g8367</name>
</gene>
<reference evidence="3 4" key="1">
    <citation type="submission" date="2020-03" db="EMBL/GenBank/DDBJ databases">
        <title>Draft Genome Sequence of Cudoniella acicularis.</title>
        <authorList>
            <person name="Buettner E."/>
            <person name="Kellner H."/>
        </authorList>
    </citation>
    <scope>NUCLEOTIDE SEQUENCE [LARGE SCALE GENOMIC DNA]</scope>
    <source>
        <strain evidence="3 4">DSM 108380</strain>
    </source>
</reference>
<dbReference type="Proteomes" id="UP000566819">
    <property type="component" value="Unassembled WGS sequence"/>
</dbReference>